<evidence type="ECO:0000313" key="1">
    <source>
        <dbReference type="EMBL" id="KAF1974521.1"/>
    </source>
</evidence>
<dbReference type="Proteomes" id="UP000800036">
    <property type="component" value="Unassembled WGS sequence"/>
</dbReference>
<dbReference type="EMBL" id="ML976674">
    <property type="protein sequence ID" value="KAF1974521.1"/>
    <property type="molecule type" value="Genomic_DNA"/>
</dbReference>
<accession>A0A6A5VBJ9</accession>
<dbReference type="OrthoDB" id="4559664at2759"/>
<name>A0A6A5VBJ9_9PLEO</name>
<dbReference type="PANTHER" id="PTHR40781">
    <property type="match status" value="1"/>
</dbReference>
<dbReference type="PANTHER" id="PTHR40781:SF1">
    <property type="match status" value="1"/>
</dbReference>
<organism evidence="1 2">
    <name type="scientific">Bimuria novae-zelandiae CBS 107.79</name>
    <dbReference type="NCBI Taxonomy" id="1447943"/>
    <lineage>
        <taxon>Eukaryota</taxon>
        <taxon>Fungi</taxon>
        <taxon>Dikarya</taxon>
        <taxon>Ascomycota</taxon>
        <taxon>Pezizomycotina</taxon>
        <taxon>Dothideomycetes</taxon>
        <taxon>Pleosporomycetidae</taxon>
        <taxon>Pleosporales</taxon>
        <taxon>Massarineae</taxon>
        <taxon>Didymosphaeriaceae</taxon>
        <taxon>Bimuria</taxon>
    </lineage>
</organism>
<proteinExistence type="predicted"/>
<keyword evidence="2" id="KW-1185">Reference proteome</keyword>
<protein>
    <submittedName>
        <fullName evidence="1">Uncharacterized protein</fullName>
    </submittedName>
</protein>
<evidence type="ECO:0000313" key="2">
    <source>
        <dbReference type="Proteomes" id="UP000800036"/>
    </source>
</evidence>
<gene>
    <name evidence="1" type="ORF">BU23DRAFT_636096</name>
</gene>
<sequence length="211" mass="24283">MSEDALKNRFEAATPSCPHGYHLGCKSRHKTVDMNIWGYVFVERIITDFITAFEEHNNVHVSITPYQAAAKLTGELNRRSNLASWSENARLRLSEPEFDPPKKYTEEDFQQLCQSAKRECYRLSGSSLSVTAPSEQELGVLKEYRCNTDYLRRFWRVRHAESQAESTKCGDIVAPKPAADIHSSEDLKHAVEHHLDWRCRIPSSFISVFYD</sequence>
<reference evidence="1" key="1">
    <citation type="journal article" date="2020" name="Stud. Mycol.">
        <title>101 Dothideomycetes genomes: a test case for predicting lifestyles and emergence of pathogens.</title>
        <authorList>
            <person name="Haridas S."/>
            <person name="Albert R."/>
            <person name="Binder M."/>
            <person name="Bloem J."/>
            <person name="Labutti K."/>
            <person name="Salamov A."/>
            <person name="Andreopoulos B."/>
            <person name="Baker S."/>
            <person name="Barry K."/>
            <person name="Bills G."/>
            <person name="Bluhm B."/>
            <person name="Cannon C."/>
            <person name="Castanera R."/>
            <person name="Culley D."/>
            <person name="Daum C."/>
            <person name="Ezra D."/>
            <person name="Gonzalez J."/>
            <person name="Henrissat B."/>
            <person name="Kuo A."/>
            <person name="Liang C."/>
            <person name="Lipzen A."/>
            <person name="Lutzoni F."/>
            <person name="Magnuson J."/>
            <person name="Mondo S."/>
            <person name="Nolan M."/>
            <person name="Ohm R."/>
            <person name="Pangilinan J."/>
            <person name="Park H.-J."/>
            <person name="Ramirez L."/>
            <person name="Alfaro M."/>
            <person name="Sun H."/>
            <person name="Tritt A."/>
            <person name="Yoshinaga Y."/>
            <person name="Zwiers L.-H."/>
            <person name="Turgeon B."/>
            <person name="Goodwin S."/>
            <person name="Spatafora J."/>
            <person name="Crous P."/>
            <person name="Grigoriev I."/>
        </authorList>
    </citation>
    <scope>NUCLEOTIDE SEQUENCE</scope>
    <source>
        <strain evidence="1">CBS 107.79</strain>
    </source>
</reference>
<dbReference type="AlphaFoldDB" id="A0A6A5VBJ9"/>